<dbReference type="PANTHER" id="PTHR42059:SF1">
    <property type="entry name" value="TNT DOMAIN-CONTAINING PROTEIN"/>
    <property type="match status" value="1"/>
</dbReference>
<dbReference type="Pfam" id="PF14021">
    <property type="entry name" value="TNT"/>
    <property type="match status" value="1"/>
</dbReference>
<feature type="chain" id="PRO_5038508499" description="TNT domain-containing protein" evidence="2">
    <location>
        <begin position="27"/>
        <end position="240"/>
    </location>
</feature>
<protein>
    <recommendedName>
        <fullName evidence="3">TNT domain-containing protein</fullName>
    </recommendedName>
</protein>
<accession>A0A1G6XP86</accession>
<organism evidence="4 5">
    <name type="scientific">Actinokineospora iranica</name>
    <dbReference type="NCBI Taxonomy" id="1271860"/>
    <lineage>
        <taxon>Bacteria</taxon>
        <taxon>Bacillati</taxon>
        <taxon>Actinomycetota</taxon>
        <taxon>Actinomycetes</taxon>
        <taxon>Pseudonocardiales</taxon>
        <taxon>Pseudonocardiaceae</taxon>
        <taxon>Actinokineospora</taxon>
    </lineage>
</organism>
<evidence type="ECO:0000256" key="2">
    <source>
        <dbReference type="SAM" id="SignalP"/>
    </source>
</evidence>
<keyword evidence="2" id="KW-0732">Signal</keyword>
<dbReference type="AlphaFoldDB" id="A0A1G6XP86"/>
<dbReference type="GO" id="GO:0050135">
    <property type="term" value="F:NADP+ nucleosidase activity"/>
    <property type="evidence" value="ECO:0007669"/>
    <property type="project" value="InterPro"/>
</dbReference>
<feature type="region of interest" description="Disordered" evidence="1">
    <location>
        <begin position="30"/>
        <end position="50"/>
    </location>
</feature>
<reference evidence="5" key="1">
    <citation type="submission" date="2016-10" db="EMBL/GenBank/DDBJ databases">
        <authorList>
            <person name="Varghese N."/>
            <person name="Submissions S."/>
        </authorList>
    </citation>
    <scope>NUCLEOTIDE SEQUENCE [LARGE SCALE GENOMIC DNA]</scope>
    <source>
        <strain evidence="5">IBRC-M 10403</strain>
    </source>
</reference>
<evidence type="ECO:0000313" key="5">
    <source>
        <dbReference type="Proteomes" id="UP000199501"/>
    </source>
</evidence>
<feature type="domain" description="TNT" evidence="3">
    <location>
        <begin position="117"/>
        <end position="218"/>
    </location>
</feature>
<dbReference type="EMBL" id="FMZZ01000018">
    <property type="protein sequence ID" value="SDD79970.1"/>
    <property type="molecule type" value="Genomic_DNA"/>
</dbReference>
<evidence type="ECO:0000259" key="3">
    <source>
        <dbReference type="Pfam" id="PF14021"/>
    </source>
</evidence>
<sequence length="240" mass="26140">MTSWPIRSLLAVVGAVALLAPTTVTAQAQPSAGRLTECSQTHTLDDPRFGPRVLPKRGVVGEQLVGYRRTGKLTPRRFLETYYDSAANGGQGSWRYPPADGYLLSPEGTPVIIPTRLAPGRLLDRYGSEYGQFLAPKGSSYASRSIPPQSLVSTPAAYCNYRAYEVLRPFVVDSGPIAPWFAQPGGGWQYQLKAAHIPGAPSPLNVKWLLDNGFLKRIIGPPQTRAERDLPTFDRALSFG</sequence>
<dbReference type="RefSeq" id="WP_091456438.1">
    <property type="nucleotide sequence ID" value="NZ_FMZZ01000018.1"/>
</dbReference>
<evidence type="ECO:0000256" key="1">
    <source>
        <dbReference type="SAM" id="MobiDB-lite"/>
    </source>
</evidence>
<dbReference type="PANTHER" id="PTHR42059">
    <property type="entry name" value="TNT DOMAIN-CONTAINING PROTEIN"/>
    <property type="match status" value="1"/>
</dbReference>
<dbReference type="InterPro" id="IPR053024">
    <property type="entry name" value="Fungal_surface_NADase"/>
</dbReference>
<gene>
    <name evidence="4" type="ORF">SAMN05216174_11855</name>
</gene>
<keyword evidence="5" id="KW-1185">Reference proteome</keyword>
<dbReference type="InterPro" id="IPR025331">
    <property type="entry name" value="TNT"/>
</dbReference>
<dbReference type="Proteomes" id="UP000199501">
    <property type="component" value="Unassembled WGS sequence"/>
</dbReference>
<dbReference type="OrthoDB" id="4745173at2"/>
<name>A0A1G6XP86_9PSEU</name>
<dbReference type="STRING" id="1271860.SAMN05216174_11855"/>
<feature type="signal peptide" evidence="2">
    <location>
        <begin position="1"/>
        <end position="26"/>
    </location>
</feature>
<evidence type="ECO:0000313" key="4">
    <source>
        <dbReference type="EMBL" id="SDD79970.1"/>
    </source>
</evidence>
<proteinExistence type="predicted"/>